<dbReference type="AlphaFoldDB" id="A0A0F9GMY3"/>
<accession>A0A0F9GMY3</accession>
<comment type="caution">
    <text evidence="1">The sequence shown here is derived from an EMBL/GenBank/DDBJ whole genome shotgun (WGS) entry which is preliminary data.</text>
</comment>
<name>A0A0F9GMY3_9ZZZZ</name>
<reference evidence="1" key="1">
    <citation type="journal article" date="2015" name="Nature">
        <title>Complex archaea that bridge the gap between prokaryotes and eukaryotes.</title>
        <authorList>
            <person name="Spang A."/>
            <person name="Saw J.H."/>
            <person name="Jorgensen S.L."/>
            <person name="Zaremba-Niedzwiedzka K."/>
            <person name="Martijn J."/>
            <person name="Lind A.E."/>
            <person name="van Eijk R."/>
            <person name="Schleper C."/>
            <person name="Guy L."/>
            <person name="Ettema T.J."/>
        </authorList>
    </citation>
    <scope>NUCLEOTIDE SEQUENCE</scope>
</reference>
<proteinExistence type="predicted"/>
<sequence>MTDKAREELEAFGWIVDYYPDRKNKWFVGLGSHGDSAPTLRKAIKRCLRCCKIGKTWPERRAQALEIMNKYLGGYK</sequence>
<dbReference type="EMBL" id="LAZR01027822">
    <property type="protein sequence ID" value="KKL64497.1"/>
    <property type="molecule type" value="Genomic_DNA"/>
</dbReference>
<organism evidence="1">
    <name type="scientific">marine sediment metagenome</name>
    <dbReference type="NCBI Taxonomy" id="412755"/>
    <lineage>
        <taxon>unclassified sequences</taxon>
        <taxon>metagenomes</taxon>
        <taxon>ecological metagenomes</taxon>
    </lineage>
</organism>
<protein>
    <submittedName>
        <fullName evidence="1">Uncharacterized protein</fullName>
    </submittedName>
</protein>
<evidence type="ECO:0000313" key="1">
    <source>
        <dbReference type="EMBL" id="KKL64497.1"/>
    </source>
</evidence>
<gene>
    <name evidence="1" type="ORF">LCGC14_2164370</name>
</gene>